<dbReference type="RefSeq" id="WP_349169842.1">
    <property type="nucleotide sequence ID" value="NZ_JBBMFO010000001.1"/>
</dbReference>
<evidence type="ECO:0000313" key="1">
    <source>
        <dbReference type="EMBL" id="MEQ2400167.1"/>
    </source>
</evidence>
<sequence>MIDLYVGLVIRGRRTCDVNNKDVKLVPANLRDAVIAELKGQGYDENGKKIK</sequence>
<organism evidence="1 2">
    <name type="scientific">Peptoniphilus hominis</name>
    <name type="common">ex Hitch et al. 2025</name>
    <dbReference type="NCBI Taxonomy" id="3133174"/>
    <lineage>
        <taxon>Bacteria</taxon>
        <taxon>Bacillati</taxon>
        <taxon>Bacillota</taxon>
        <taxon>Tissierellia</taxon>
        <taxon>Tissierellales</taxon>
        <taxon>Peptoniphilaceae</taxon>
        <taxon>Peptoniphilus</taxon>
    </lineage>
</organism>
<evidence type="ECO:0000313" key="2">
    <source>
        <dbReference type="Proteomes" id="UP001447979"/>
    </source>
</evidence>
<dbReference type="InterPro" id="IPR047907">
    <property type="entry name" value="CD1375-like"/>
</dbReference>
<protein>
    <submittedName>
        <fullName evidence="1">CD1375 family protein</fullName>
    </submittedName>
</protein>
<name>A0ABV1CF36_9FIRM</name>
<keyword evidence="2" id="KW-1185">Reference proteome</keyword>
<accession>A0ABV1CF36</accession>
<reference evidence="1 2" key="1">
    <citation type="submission" date="2024-03" db="EMBL/GenBank/DDBJ databases">
        <title>Human intestinal bacterial collection.</title>
        <authorList>
            <person name="Pauvert C."/>
            <person name="Hitch T.C.A."/>
            <person name="Clavel T."/>
        </authorList>
    </citation>
    <scope>NUCLEOTIDE SEQUENCE [LARGE SCALE GENOMIC DNA]</scope>
    <source>
        <strain evidence="1 2">CLA-SR-H025</strain>
    </source>
</reference>
<proteinExistence type="predicted"/>
<dbReference type="NCBIfam" id="NF040910">
    <property type="entry name" value="CD1375_fam"/>
    <property type="match status" value="1"/>
</dbReference>
<dbReference type="EMBL" id="JBBMFO010000001">
    <property type="protein sequence ID" value="MEQ2400167.1"/>
    <property type="molecule type" value="Genomic_DNA"/>
</dbReference>
<comment type="caution">
    <text evidence="1">The sequence shown here is derived from an EMBL/GenBank/DDBJ whole genome shotgun (WGS) entry which is preliminary data.</text>
</comment>
<dbReference type="Proteomes" id="UP001447979">
    <property type="component" value="Unassembled WGS sequence"/>
</dbReference>
<gene>
    <name evidence="1" type="ORF">WMO19_00960</name>
</gene>